<keyword evidence="5" id="KW-1185">Reference proteome</keyword>
<comment type="subcellular location">
    <subcellularLocation>
        <location evidence="1">Secreted</location>
    </subcellularLocation>
</comment>
<keyword evidence="2" id="KW-0964">Secreted</keyword>
<evidence type="ECO:0000256" key="3">
    <source>
        <dbReference type="SAM" id="SignalP"/>
    </source>
</evidence>
<evidence type="ECO:0000256" key="1">
    <source>
        <dbReference type="ARBA" id="ARBA00004613"/>
    </source>
</evidence>
<dbReference type="Pfam" id="PF00537">
    <property type="entry name" value="Toxin_3"/>
    <property type="match status" value="1"/>
</dbReference>
<dbReference type="OrthoDB" id="1025441at2759"/>
<dbReference type="Proteomes" id="UP000008694">
    <property type="component" value="Unassembled WGS sequence"/>
</dbReference>
<protein>
    <submittedName>
        <fullName evidence="4">Predicted protein</fullName>
    </submittedName>
</protein>
<feature type="chain" id="PRO_5003101501" evidence="3">
    <location>
        <begin position="24"/>
        <end position="70"/>
    </location>
</feature>
<dbReference type="GO" id="GO:0005576">
    <property type="term" value="C:extracellular region"/>
    <property type="evidence" value="ECO:0007669"/>
    <property type="project" value="UniProtKB-SubCell"/>
</dbReference>
<dbReference type="GO" id="GO:0019871">
    <property type="term" value="F:sodium channel inhibitor activity"/>
    <property type="evidence" value="ECO:0007669"/>
    <property type="project" value="InterPro"/>
</dbReference>
<dbReference type="Gramene" id="Al_scaffold_0002_2411">
    <property type="protein sequence ID" value="Al_scaffold_0002_2411"/>
    <property type="gene ID" value="Al_scaffold_0002_2411"/>
</dbReference>
<dbReference type="Gene3D" id="3.30.30.10">
    <property type="entry name" value="Knottin, scorpion toxin-like"/>
    <property type="match status" value="1"/>
</dbReference>
<dbReference type="InterPro" id="IPR002061">
    <property type="entry name" value="Scorpion_toxinL/defensin"/>
</dbReference>
<dbReference type="AlphaFoldDB" id="D7KU00"/>
<accession>D7KU00</accession>
<name>D7KU00_ARALL</name>
<sequence>MASIKHFFLLFICFSVLVTSGLADSPLRDCSPVFNDKDCDKECKEFGHPGGYCGPDGAQPLLSMCYCKDR</sequence>
<organism evidence="5">
    <name type="scientific">Arabidopsis lyrata subsp. lyrata</name>
    <name type="common">Lyre-leaved rock-cress</name>
    <dbReference type="NCBI Taxonomy" id="81972"/>
    <lineage>
        <taxon>Eukaryota</taxon>
        <taxon>Viridiplantae</taxon>
        <taxon>Streptophyta</taxon>
        <taxon>Embryophyta</taxon>
        <taxon>Tracheophyta</taxon>
        <taxon>Spermatophyta</taxon>
        <taxon>Magnoliopsida</taxon>
        <taxon>eudicotyledons</taxon>
        <taxon>Gunneridae</taxon>
        <taxon>Pentapetalae</taxon>
        <taxon>rosids</taxon>
        <taxon>malvids</taxon>
        <taxon>Brassicales</taxon>
        <taxon>Brassicaceae</taxon>
        <taxon>Camelineae</taxon>
        <taxon>Arabidopsis</taxon>
    </lineage>
</organism>
<dbReference type="SUPFAM" id="SSF57095">
    <property type="entry name" value="Scorpion toxin-like"/>
    <property type="match status" value="1"/>
</dbReference>
<dbReference type="KEGG" id="aly:9323732"/>
<evidence type="ECO:0000256" key="2">
    <source>
        <dbReference type="ARBA" id="ARBA00022525"/>
    </source>
</evidence>
<keyword evidence="3" id="KW-0732">Signal</keyword>
<dbReference type="InterPro" id="IPR036574">
    <property type="entry name" value="Scorpion_toxin-like_sf"/>
</dbReference>
<evidence type="ECO:0000313" key="4">
    <source>
        <dbReference type="EMBL" id="EFH65379.1"/>
    </source>
</evidence>
<evidence type="ECO:0000313" key="5">
    <source>
        <dbReference type="Proteomes" id="UP000008694"/>
    </source>
</evidence>
<dbReference type="EMBL" id="GL348714">
    <property type="protein sequence ID" value="EFH65379.1"/>
    <property type="molecule type" value="Genomic_DNA"/>
</dbReference>
<reference evidence="5" key="1">
    <citation type="journal article" date="2011" name="Nat. Genet.">
        <title>The Arabidopsis lyrata genome sequence and the basis of rapid genome size change.</title>
        <authorList>
            <person name="Hu T.T."/>
            <person name="Pattyn P."/>
            <person name="Bakker E.G."/>
            <person name="Cao J."/>
            <person name="Cheng J.-F."/>
            <person name="Clark R.M."/>
            <person name="Fahlgren N."/>
            <person name="Fawcett J.A."/>
            <person name="Grimwood J."/>
            <person name="Gundlach H."/>
            <person name="Haberer G."/>
            <person name="Hollister J.D."/>
            <person name="Ossowski S."/>
            <person name="Ottilar R.P."/>
            <person name="Salamov A.A."/>
            <person name="Schneeberger K."/>
            <person name="Spannagl M."/>
            <person name="Wang X."/>
            <person name="Yang L."/>
            <person name="Nasrallah M.E."/>
            <person name="Bergelson J."/>
            <person name="Carrington J.C."/>
            <person name="Gaut B.S."/>
            <person name="Schmutz J."/>
            <person name="Mayer K.F.X."/>
            <person name="Van de Peer Y."/>
            <person name="Grigoriev I.V."/>
            <person name="Nordborg M."/>
            <person name="Weigel D."/>
            <person name="Guo Y.-L."/>
        </authorList>
    </citation>
    <scope>NUCLEOTIDE SEQUENCE [LARGE SCALE GENOMIC DNA]</scope>
    <source>
        <strain evidence="5">cv. MN47</strain>
    </source>
</reference>
<feature type="signal peptide" evidence="3">
    <location>
        <begin position="1"/>
        <end position="23"/>
    </location>
</feature>
<proteinExistence type="predicted"/>
<gene>
    <name evidence="4" type="ORF">ARALYDRAFT_677261</name>
</gene>
<dbReference type="HOGENOM" id="CLU_2761249_0_0_1"/>